<evidence type="ECO:0000313" key="6">
    <source>
        <dbReference type="Proteomes" id="UP000198440"/>
    </source>
</evidence>
<dbReference type="SFLD" id="SFLDS00029">
    <property type="entry name" value="Radical_SAM"/>
    <property type="match status" value="1"/>
</dbReference>
<feature type="domain" description="Radical SAM core" evidence="4">
    <location>
        <begin position="113"/>
        <end position="350"/>
    </location>
</feature>
<dbReference type="InterPro" id="IPR007197">
    <property type="entry name" value="rSAM"/>
</dbReference>
<accession>A0A239AWU1</accession>
<dbReference type="PANTHER" id="PTHR43432">
    <property type="entry name" value="SLR0285 PROTEIN"/>
    <property type="match status" value="1"/>
</dbReference>
<keyword evidence="5" id="KW-0456">Lyase</keyword>
<dbReference type="PANTHER" id="PTHR43432:SF3">
    <property type="entry name" value="SLR0285 PROTEIN"/>
    <property type="match status" value="1"/>
</dbReference>
<dbReference type="CDD" id="cd01335">
    <property type="entry name" value="Radical_SAM"/>
    <property type="match status" value="1"/>
</dbReference>
<gene>
    <name evidence="5" type="ORF">SAMN04488078_1001182</name>
</gene>
<evidence type="ECO:0000313" key="5">
    <source>
        <dbReference type="EMBL" id="SNS00077.1"/>
    </source>
</evidence>
<dbReference type="PROSITE" id="PS51918">
    <property type="entry name" value="RADICAL_SAM"/>
    <property type="match status" value="1"/>
</dbReference>
<evidence type="ECO:0000256" key="3">
    <source>
        <dbReference type="ARBA" id="ARBA00023014"/>
    </source>
</evidence>
<protein>
    <submittedName>
        <fullName evidence="5">DNA repair photolyase</fullName>
    </submittedName>
</protein>
<sequence length="408" mass="45731">MPSFLRLFVVFVEIQLVDCDIGRGGTDLGRPAAAYLACVPVTFYISGMSLPNRPVDPALARGRAALSRDCGRYERLRREDVHDGWDLPEEGTVFRTEVSDEVPRTVISYVRSPDLPFDRSLNPYRGCEHGCIYCFARPTHAWLGLSPGLDFETRLVARPTAPHVLARELRARKYSVAPLAIGTNTDPYQPVERDRGIMRACLEVLRDFRHPVAIVTKGALIERDIDILSDMAAQGLARVGISITTLDEGLSRRMEPRAPGPKRRLQMIRRLVDAGVPVRIMASPMVPALTDPELESILTAGAEAGATSASWIMLRLPLEVADLWQDWLHEHYPDRANRVMNHLRDMHGGEVYSSKWFARMRGEGPYADLMAARFKRAARALGLDRDQPPLRCDLFCPPPQKGDQLNLF</sequence>
<evidence type="ECO:0000256" key="2">
    <source>
        <dbReference type="ARBA" id="ARBA00023004"/>
    </source>
</evidence>
<dbReference type="InterPro" id="IPR040086">
    <property type="entry name" value="MJ0683-like"/>
</dbReference>
<dbReference type="GO" id="GO:0016829">
    <property type="term" value="F:lyase activity"/>
    <property type="evidence" value="ECO:0007669"/>
    <property type="project" value="UniProtKB-KW"/>
</dbReference>
<dbReference type="SMART" id="SM00729">
    <property type="entry name" value="Elp3"/>
    <property type="match status" value="1"/>
</dbReference>
<dbReference type="AlphaFoldDB" id="A0A239AWU1"/>
<dbReference type="SFLD" id="SFLDG01084">
    <property type="entry name" value="Uncharacterised_Radical_SAM_Su"/>
    <property type="match status" value="1"/>
</dbReference>
<dbReference type="GO" id="GO:0046872">
    <property type="term" value="F:metal ion binding"/>
    <property type="evidence" value="ECO:0007669"/>
    <property type="project" value="UniProtKB-KW"/>
</dbReference>
<evidence type="ECO:0000259" key="4">
    <source>
        <dbReference type="PROSITE" id="PS51918"/>
    </source>
</evidence>
<dbReference type="EMBL" id="FZON01000001">
    <property type="protein sequence ID" value="SNS00077.1"/>
    <property type="molecule type" value="Genomic_DNA"/>
</dbReference>
<name>A0A239AWU1_9RHOB</name>
<dbReference type="Gene3D" id="3.80.30.30">
    <property type="match status" value="1"/>
</dbReference>
<dbReference type="GO" id="GO:0051536">
    <property type="term" value="F:iron-sulfur cluster binding"/>
    <property type="evidence" value="ECO:0007669"/>
    <property type="project" value="UniProtKB-KW"/>
</dbReference>
<reference evidence="5 6" key="1">
    <citation type="submission" date="2017-06" db="EMBL/GenBank/DDBJ databases">
        <authorList>
            <person name="Kim H.J."/>
            <person name="Triplett B.A."/>
        </authorList>
    </citation>
    <scope>NUCLEOTIDE SEQUENCE [LARGE SCALE GENOMIC DNA]</scope>
    <source>
        <strain evidence="5 6">DSM 11445</strain>
    </source>
</reference>
<keyword evidence="3" id="KW-0411">Iron-sulfur</keyword>
<keyword evidence="1" id="KW-0479">Metal-binding</keyword>
<dbReference type="NCBIfam" id="NF033668">
    <property type="entry name" value="rSAM_PA0069"/>
    <property type="match status" value="1"/>
</dbReference>
<dbReference type="SUPFAM" id="SSF102114">
    <property type="entry name" value="Radical SAM enzymes"/>
    <property type="match status" value="1"/>
</dbReference>
<keyword evidence="2" id="KW-0408">Iron</keyword>
<proteinExistence type="predicted"/>
<organism evidence="5 6">
    <name type="scientific">Antarctobacter heliothermus</name>
    <dbReference type="NCBI Taxonomy" id="74033"/>
    <lineage>
        <taxon>Bacteria</taxon>
        <taxon>Pseudomonadati</taxon>
        <taxon>Pseudomonadota</taxon>
        <taxon>Alphaproteobacteria</taxon>
        <taxon>Rhodobacterales</taxon>
        <taxon>Roseobacteraceae</taxon>
        <taxon>Antarctobacter</taxon>
    </lineage>
</organism>
<dbReference type="InterPro" id="IPR006638">
    <property type="entry name" value="Elp3/MiaA/NifB-like_rSAM"/>
</dbReference>
<dbReference type="Proteomes" id="UP000198440">
    <property type="component" value="Unassembled WGS sequence"/>
</dbReference>
<dbReference type="InterPro" id="IPR058240">
    <property type="entry name" value="rSAM_sf"/>
</dbReference>
<dbReference type="Pfam" id="PF04055">
    <property type="entry name" value="Radical_SAM"/>
    <property type="match status" value="1"/>
</dbReference>
<evidence type="ECO:0000256" key="1">
    <source>
        <dbReference type="ARBA" id="ARBA00022723"/>
    </source>
</evidence>